<dbReference type="RefSeq" id="WP_336544819.1">
    <property type="nucleotide sequence ID" value="NZ_JBBBDM010000002.1"/>
</dbReference>
<evidence type="ECO:0000313" key="2">
    <source>
        <dbReference type="EMBL" id="MEI5686797.1"/>
    </source>
</evidence>
<reference evidence="2 3" key="1">
    <citation type="journal article" date="2013" name="Int. J. Syst. Evol. Microbiol.">
        <title>Sphingomonas kyungheensis sp. nov., a bacterium with ginsenoside-converting activity isolated from soil of a ginseng field.</title>
        <authorList>
            <person name="Son H.M."/>
            <person name="Yang J.E."/>
            <person name="Park Y."/>
            <person name="Han C.K."/>
            <person name="Kim S.G."/>
            <person name="Kook M."/>
            <person name="Yi T.H."/>
        </authorList>
    </citation>
    <scope>NUCLEOTIDE SEQUENCE [LARGE SCALE GENOMIC DNA]</scope>
    <source>
        <strain evidence="2 3">LMG 26582</strain>
    </source>
</reference>
<keyword evidence="3" id="KW-1185">Reference proteome</keyword>
<dbReference type="PANTHER" id="PTHR47829">
    <property type="entry name" value="HYDROLASE, PUTATIVE (AFU_ORTHOLOGUE AFUA_1G12880)-RELATED"/>
    <property type="match status" value="1"/>
</dbReference>
<evidence type="ECO:0000259" key="1">
    <source>
        <dbReference type="Pfam" id="PF01636"/>
    </source>
</evidence>
<name>A0ABU8H1D4_9SPHN</name>
<dbReference type="InterPro" id="IPR041726">
    <property type="entry name" value="ACAD10_11_N"/>
</dbReference>
<accession>A0ABU8H1D4</accession>
<dbReference type="Pfam" id="PF01636">
    <property type="entry name" value="APH"/>
    <property type="match status" value="1"/>
</dbReference>
<dbReference type="Gene3D" id="3.90.1200.10">
    <property type="match status" value="1"/>
</dbReference>
<dbReference type="PANTHER" id="PTHR47829:SF1">
    <property type="entry name" value="HAD FAMILY PHOSPHATASE"/>
    <property type="match status" value="1"/>
</dbReference>
<feature type="domain" description="Aminoglycoside phosphotransferase" evidence="1">
    <location>
        <begin position="37"/>
        <end position="257"/>
    </location>
</feature>
<dbReference type="InterPro" id="IPR002575">
    <property type="entry name" value="Aminoglycoside_PTrfase"/>
</dbReference>
<organism evidence="2 3">
    <name type="scientific">Sphingomonas kyungheensis</name>
    <dbReference type="NCBI Taxonomy" id="1069987"/>
    <lineage>
        <taxon>Bacteria</taxon>
        <taxon>Pseudomonadati</taxon>
        <taxon>Pseudomonadota</taxon>
        <taxon>Alphaproteobacteria</taxon>
        <taxon>Sphingomonadales</taxon>
        <taxon>Sphingomonadaceae</taxon>
        <taxon>Sphingomonas</taxon>
    </lineage>
</organism>
<protein>
    <submittedName>
        <fullName evidence="2">Phosphotransferase family protein</fullName>
    </submittedName>
</protein>
<dbReference type="InterPro" id="IPR011009">
    <property type="entry name" value="Kinase-like_dom_sf"/>
</dbReference>
<proteinExistence type="predicted"/>
<dbReference type="Gene3D" id="3.30.200.20">
    <property type="entry name" value="Phosphorylase Kinase, domain 1"/>
    <property type="match status" value="1"/>
</dbReference>
<sequence>MTDTIPVADKDRLDLARLTPWLEANVADFAGPIRYAKFAGGQSNPTYRIDSPSGAYVLRRKPFGSLLPSAHAVDREFRLIAGLHPTGFPVARPYALCHDEGVIGAVFYVMALVDGRSLWDGTLPDHAPAERMALYEAMVDTLADLHAVDYVAAGLGDYGRPGNYFARQVERWTRQYRASETEPMPEVERLIDFLPRTVPEQTRTAIVHGDYRIDNMIFAPAEPRVTAVLDWELSTLGDPLADFSYFLMSWVTEPEGRSGVKGQTGAATGIPTMEQVVARYCARTGRDGMPDLNWYFAYNLFRLTGIVQGIKKRIVDGTASSAQAERSAAQVHRLAAASWQFAQAAGA</sequence>
<dbReference type="Proteomes" id="UP001367771">
    <property type="component" value="Unassembled WGS sequence"/>
</dbReference>
<evidence type="ECO:0000313" key="3">
    <source>
        <dbReference type="Proteomes" id="UP001367771"/>
    </source>
</evidence>
<dbReference type="SUPFAM" id="SSF56112">
    <property type="entry name" value="Protein kinase-like (PK-like)"/>
    <property type="match status" value="1"/>
</dbReference>
<dbReference type="CDD" id="cd05154">
    <property type="entry name" value="ACAD10_11_N-like"/>
    <property type="match status" value="1"/>
</dbReference>
<dbReference type="InterPro" id="IPR052898">
    <property type="entry name" value="ACAD10-like"/>
</dbReference>
<gene>
    <name evidence="2" type="ORF">V8201_06855</name>
</gene>
<dbReference type="EMBL" id="JBBBDM010000002">
    <property type="protein sequence ID" value="MEI5686797.1"/>
    <property type="molecule type" value="Genomic_DNA"/>
</dbReference>
<comment type="caution">
    <text evidence="2">The sequence shown here is derived from an EMBL/GenBank/DDBJ whole genome shotgun (WGS) entry which is preliminary data.</text>
</comment>